<evidence type="ECO:0000259" key="2">
    <source>
        <dbReference type="Pfam" id="PF07859"/>
    </source>
</evidence>
<comment type="caution">
    <text evidence="3">The sequence shown here is derived from an EMBL/GenBank/DDBJ whole genome shotgun (WGS) entry which is preliminary data.</text>
</comment>
<keyword evidence="1" id="KW-0378">Hydrolase</keyword>
<dbReference type="InterPro" id="IPR050300">
    <property type="entry name" value="GDXG_lipolytic_enzyme"/>
</dbReference>
<feature type="domain" description="Alpha/beta hydrolase fold-3" evidence="2">
    <location>
        <begin position="252"/>
        <end position="394"/>
    </location>
</feature>
<dbReference type="EMBL" id="JAAAID010000720">
    <property type="protein sequence ID" value="KAG0014505.1"/>
    <property type="molecule type" value="Genomic_DNA"/>
</dbReference>
<keyword evidence="4" id="KW-1185">Reference proteome</keyword>
<organism evidence="3 4">
    <name type="scientific">Entomortierella chlamydospora</name>
    <dbReference type="NCBI Taxonomy" id="101097"/>
    <lineage>
        <taxon>Eukaryota</taxon>
        <taxon>Fungi</taxon>
        <taxon>Fungi incertae sedis</taxon>
        <taxon>Mucoromycota</taxon>
        <taxon>Mortierellomycotina</taxon>
        <taxon>Mortierellomycetes</taxon>
        <taxon>Mortierellales</taxon>
        <taxon>Mortierellaceae</taxon>
        <taxon>Entomortierella</taxon>
    </lineage>
</organism>
<name>A0A9P6SZS4_9FUNG</name>
<dbReference type="InterPro" id="IPR029058">
    <property type="entry name" value="AB_hydrolase_fold"/>
</dbReference>
<evidence type="ECO:0000256" key="1">
    <source>
        <dbReference type="ARBA" id="ARBA00022801"/>
    </source>
</evidence>
<protein>
    <recommendedName>
        <fullName evidence="2">Alpha/beta hydrolase fold-3 domain-containing protein</fullName>
    </recommendedName>
</protein>
<dbReference type="Pfam" id="PF07859">
    <property type="entry name" value="Abhydrolase_3"/>
    <property type="match status" value="2"/>
</dbReference>
<dbReference type="InterPro" id="IPR013094">
    <property type="entry name" value="AB_hydrolase_3"/>
</dbReference>
<sequence length="596" mass="67093">MPPNQYPENDILSVVDEADLIQEASKLSTNSAPNHSSRAISFWDRLYLSGIPFRPIDLAWVLRASGSILSTVAGLAFVDIPFLIRTDFKVNSSRHPVSWGPIYSFCMAMSRASSSSTYNVAQLRTVSNIIALFVHPRMLHLSNYSVKSNVPFKVHLDTLLKPERETLFQIRTRLGLTAEYQGKNPLDPSPEFLQSFLPDPDNNRGGLANLPEESGVLDKDGTYTLRGDWIEALEEPRHMSELNVKKKSNVVLLYFHGGGHVFCSPVFHRQLVTRMLLEFGPGARAFVVDYRLAPEDPFPAAIHDAYATYLYLTQANHEAINLCNNGRKNQHPVLPIDPQNIVLAGDSAGAGVAIALQLYLRDYVQPSVQQKLVIPPVTVLISVWTDISTSMPSATSKHSYCYTPSPMGVNPFHDQETFFSFPKFNFARTYLCGDSRLAPNERNSAGKKVEWDWYRHLAQHPLVSPVYTADLSRLESSTLLQTGTFDRLADDTRLYAHKLGEANPNERVRLELYQDMVHVHQFFEFLPMADQAIRSMVAFVENAQDQNRHRSSTRATATRGTEWVVVNVDGTEREGHHEDGSPLEVLDACWRQDPRL</sequence>
<evidence type="ECO:0000313" key="4">
    <source>
        <dbReference type="Proteomes" id="UP000703661"/>
    </source>
</evidence>
<dbReference type="GO" id="GO:0016787">
    <property type="term" value="F:hydrolase activity"/>
    <property type="evidence" value="ECO:0007669"/>
    <property type="project" value="UniProtKB-KW"/>
</dbReference>
<dbReference type="SUPFAM" id="SSF53474">
    <property type="entry name" value="alpha/beta-Hydrolases"/>
    <property type="match status" value="1"/>
</dbReference>
<dbReference type="Gene3D" id="3.40.50.1820">
    <property type="entry name" value="alpha/beta hydrolase"/>
    <property type="match status" value="1"/>
</dbReference>
<dbReference type="PANTHER" id="PTHR48081">
    <property type="entry name" value="AB HYDROLASE SUPERFAMILY PROTEIN C4A8.06C"/>
    <property type="match status" value="1"/>
</dbReference>
<dbReference type="Proteomes" id="UP000703661">
    <property type="component" value="Unassembled WGS sequence"/>
</dbReference>
<feature type="domain" description="Alpha/beta hydrolase fold-3" evidence="2">
    <location>
        <begin position="456"/>
        <end position="519"/>
    </location>
</feature>
<accession>A0A9P6SZS4</accession>
<proteinExistence type="predicted"/>
<dbReference type="PANTHER" id="PTHR48081:SF8">
    <property type="entry name" value="ALPHA_BETA HYDROLASE FOLD-3 DOMAIN-CONTAINING PROTEIN-RELATED"/>
    <property type="match status" value="1"/>
</dbReference>
<evidence type="ECO:0000313" key="3">
    <source>
        <dbReference type="EMBL" id="KAG0014505.1"/>
    </source>
</evidence>
<gene>
    <name evidence="3" type="ORF">BGZ80_010408</name>
</gene>
<dbReference type="OrthoDB" id="1662883at2759"/>
<dbReference type="AlphaFoldDB" id="A0A9P6SZS4"/>
<reference evidence="3" key="1">
    <citation type="journal article" date="2020" name="Fungal Divers.">
        <title>Resolving the Mortierellaceae phylogeny through synthesis of multi-gene phylogenetics and phylogenomics.</title>
        <authorList>
            <person name="Vandepol N."/>
            <person name="Liber J."/>
            <person name="Desiro A."/>
            <person name="Na H."/>
            <person name="Kennedy M."/>
            <person name="Barry K."/>
            <person name="Grigoriev I.V."/>
            <person name="Miller A.N."/>
            <person name="O'Donnell K."/>
            <person name="Stajich J.E."/>
            <person name="Bonito G."/>
        </authorList>
    </citation>
    <scope>NUCLEOTIDE SEQUENCE</scope>
    <source>
        <strain evidence="3">NRRL 2769</strain>
    </source>
</reference>